<dbReference type="OrthoDB" id="28575at2157"/>
<accession>A0A2A2HV56</accession>
<name>A0A2A2HV56_9EURY</name>
<gene>
    <name evidence="3" type="ORF">ASJ81_17870</name>
</gene>
<protein>
    <recommendedName>
        <fullName evidence="2">CAAX prenyl protease 2/Lysostaphin resistance protein A-like domain-containing protein</fullName>
    </recommendedName>
</protein>
<sequence length="288" mass="32593">MNKKVIRNTVVFIVLVILSGWIGVLVDSTLSEQTKGDSPGMGIWLVLPMLFAISITILSKGSWKDFGFNPNFKGNIKWYLIASLIFPVVTAIVLIIGVTTKWIDLSTFDLEPLVLVFSSTLLFNFIKNIFDGAPLHSYLTSQLTKLNFDDWKIYLIVGGLWGVWHLPYFLVFLPETDLQAVLPASRITITIFMVITIIFWAVMFIELYRITKSIWPGIVLHMVEDSLINPLVVSFITIEAGKEILISPIIGVITSILYLLIGLGIRTYRKQTSQIMFSEIKEERSFPN</sequence>
<dbReference type="InterPro" id="IPR003675">
    <property type="entry name" value="Rce1/LyrA-like_dom"/>
</dbReference>
<proteinExistence type="predicted"/>
<feature type="transmembrane region" description="Helical" evidence="1">
    <location>
        <begin position="184"/>
        <end position="205"/>
    </location>
</feature>
<feature type="transmembrane region" description="Helical" evidence="1">
    <location>
        <begin position="217"/>
        <end position="238"/>
    </location>
</feature>
<dbReference type="EMBL" id="LMVP01000092">
    <property type="protein sequence ID" value="PAV13401.1"/>
    <property type="molecule type" value="Genomic_DNA"/>
</dbReference>
<dbReference type="GO" id="GO:0080120">
    <property type="term" value="P:CAAX-box protein maturation"/>
    <property type="evidence" value="ECO:0007669"/>
    <property type="project" value="UniProtKB-ARBA"/>
</dbReference>
<comment type="caution">
    <text evidence="3">The sequence shown here is derived from an EMBL/GenBank/DDBJ whole genome shotgun (WGS) entry which is preliminary data.</text>
</comment>
<evidence type="ECO:0000256" key="1">
    <source>
        <dbReference type="SAM" id="Phobius"/>
    </source>
</evidence>
<organism evidence="3 4">
    <name type="scientific">Methanosarcina spelaei</name>
    <dbReference type="NCBI Taxonomy" id="1036679"/>
    <lineage>
        <taxon>Archaea</taxon>
        <taxon>Methanobacteriati</taxon>
        <taxon>Methanobacteriota</taxon>
        <taxon>Stenosarchaea group</taxon>
        <taxon>Methanomicrobia</taxon>
        <taxon>Methanosarcinales</taxon>
        <taxon>Methanosarcinaceae</taxon>
        <taxon>Methanosarcina</taxon>
    </lineage>
</organism>
<evidence type="ECO:0000313" key="3">
    <source>
        <dbReference type="EMBL" id="PAV13401.1"/>
    </source>
</evidence>
<reference evidence="3 4" key="1">
    <citation type="journal article" date="2017" name="BMC Genomics">
        <title>Genomic analysis of methanogenic archaea reveals a shift towards energy conservation.</title>
        <authorList>
            <person name="Gilmore S.P."/>
            <person name="Henske J.K."/>
            <person name="Sexton J.A."/>
            <person name="Solomon K.V."/>
            <person name="Seppala S."/>
            <person name="Yoo J.I."/>
            <person name="Huyett L.M."/>
            <person name="Pressman A."/>
            <person name="Cogan J.Z."/>
            <person name="Kivenson V."/>
            <person name="Peng X."/>
            <person name="Tan Y."/>
            <person name="Valentine D.L."/>
            <person name="O'Malley M.A."/>
        </authorList>
    </citation>
    <scope>NUCLEOTIDE SEQUENCE [LARGE SCALE GENOMIC DNA]</scope>
    <source>
        <strain evidence="3 4">MC-15</strain>
    </source>
</reference>
<keyword evidence="1" id="KW-1133">Transmembrane helix</keyword>
<keyword evidence="1" id="KW-0812">Transmembrane</keyword>
<evidence type="ECO:0000313" key="4">
    <source>
        <dbReference type="Proteomes" id="UP000218164"/>
    </source>
</evidence>
<dbReference type="Pfam" id="PF02517">
    <property type="entry name" value="Rce1-like"/>
    <property type="match status" value="1"/>
</dbReference>
<feature type="transmembrane region" description="Helical" evidence="1">
    <location>
        <begin position="9"/>
        <end position="26"/>
    </location>
</feature>
<feature type="transmembrane region" description="Helical" evidence="1">
    <location>
        <begin position="112"/>
        <end position="130"/>
    </location>
</feature>
<feature type="transmembrane region" description="Helical" evidence="1">
    <location>
        <begin position="41"/>
        <end position="58"/>
    </location>
</feature>
<dbReference type="PANTHER" id="PTHR35797">
    <property type="entry name" value="PROTEASE-RELATED"/>
    <property type="match status" value="1"/>
</dbReference>
<dbReference type="InterPro" id="IPR042150">
    <property type="entry name" value="MmRce1-like"/>
</dbReference>
<feature type="transmembrane region" description="Helical" evidence="1">
    <location>
        <begin position="78"/>
        <end position="100"/>
    </location>
</feature>
<dbReference type="PANTHER" id="PTHR35797:SF1">
    <property type="entry name" value="PROTEASE"/>
    <property type="match status" value="1"/>
</dbReference>
<feature type="transmembrane region" description="Helical" evidence="1">
    <location>
        <begin position="151"/>
        <end position="172"/>
    </location>
</feature>
<feature type="domain" description="CAAX prenyl protease 2/Lysostaphin resistance protein A-like" evidence="2">
    <location>
        <begin position="130"/>
        <end position="225"/>
    </location>
</feature>
<dbReference type="Proteomes" id="UP000218164">
    <property type="component" value="Unassembled WGS sequence"/>
</dbReference>
<dbReference type="RefSeq" id="WP_095643785.1">
    <property type="nucleotide sequence ID" value="NZ_LMVP01000092.1"/>
</dbReference>
<keyword evidence="1" id="KW-0472">Membrane</keyword>
<dbReference type="AlphaFoldDB" id="A0A2A2HV56"/>
<keyword evidence="4" id="KW-1185">Reference proteome</keyword>
<dbReference type="GO" id="GO:0004175">
    <property type="term" value="F:endopeptidase activity"/>
    <property type="evidence" value="ECO:0007669"/>
    <property type="project" value="UniProtKB-ARBA"/>
</dbReference>
<evidence type="ECO:0000259" key="2">
    <source>
        <dbReference type="Pfam" id="PF02517"/>
    </source>
</evidence>
<feature type="transmembrane region" description="Helical" evidence="1">
    <location>
        <begin position="244"/>
        <end position="265"/>
    </location>
</feature>